<evidence type="ECO:0000256" key="1">
    <source>
        <dbReference type="SAM" id="MobiDB-lite"/>
    </source>
</evidence>
<gene>
    <name evidence="2" type="ORF">GH714_025953</name>
</gene>
<evidence type="ECO:0000313" key="3">
    <source>
        <dbReference type="Proteomes" id="UP000467840"/>
    </source>
</evidence>
<organism evidence="2 3">
    <name type="scientific">Hevea brasiliensis</name>
    <name type="common">Para rubber tree</name>
    <name type="synonym">Siphonia brasiliensis</name>
    <dbReference type="NCBI Taxonomy" id="3981"/>
    <lineage>
        <taxon>Eukaryota</taxon>
        <taxon>Viridiplantae</taxon>
        <taxon>Streptophyta</taxon>
        <taxon>Embryophyta</taxon>
        <taxon>Tracheophyta</taxon>
        <taxon>Spermatophyta</taxon>
        <taxon>Magnoliopsida</taxon>
        <taxon>eudicotyledons</taxon>
        <taxon>Gunneridae</taxon>
        <taxon>Pentapetalae</taxon>
        <taxon>rosids</taxon>
        <taxon>fabids</taxon>
        <taxon>Malpighiales</taxon>
        <taxon>Euphorbiaceae</taxon>
        <taxon>Crotonoideae</taxon>
        <taxon>Micrandreae</taxon>
        <taxon>Hevea</taxon>
    </lineage>
</organism>
<dbReference type="Proteomes" id="UP000467840">
    <property type="component" value="Chromosome 2"/>
</dbReference>
<protein>
    <submittedName>
        <fullName evidence="2">Uncharacterized protein</fullName>
    </submittedName>
</protein>
<name>A0A6A6KRF4_HEVBR</name>
<reference evidence="2 3" key="1">
    <citation type="journal article" date="2020" name="Mol. Plant">
        <title>The Chromosome-Based Rubber Tree Genome Provides New Insights into Spurge Genome Evolution and Rubber Biosynthesis.</title>
        <authorList>
            <person name="Liu J."/>
            <person name="Shi C."/>
            <person name="Shi C.C."/>
            <person name="Li W."/>
            <person name="Zhang Q.J."/>
            <person name="Zhang Y."/>
            <person name="Li K."/>
            <person name="Lu H.F."/>
            <person name="Shi C."/>
            <person name="Zhu S.T."/>
            <person name="Xiao Z.Y."/>
            <person name="Nan H."/>
            <person name="Yue Y."/>
            <person name="Zhu X.G."/>
            <person name="Wu Y."/>
            <person name="Hong X.N."/>
            <person name="Fan G.Y."/>
            <person name="Tong Y."/>
            <person name="Zhang D."/>
            <person name="Mao C.L."/>
            <person name="Liu Y.L."/>
            <person name="Hao S.J."/>
            <person name="Liu W.Q."/>
            <person name="Lv M.Q."/>
            <person name="Zhang H.B."/>
            <person name="Liu Y."/>
            <person name="Hu-Tang G.R."/>
            <person name="Wang J.P."/>
            <person name="Wang J.H."/>
            <person name="Sun Y.H."/>
            <person name="Ni S.B."/>
            <person name="Chen W.B."/>
            <person name="Zhang X.C."/>
            <person name="Jiao Y.N."/>
            <person name="Eichler E.E."/>
            <person name="Li G.H."/>
            <person name="Liu X."/>
            <person name="Gao L.Z."/>
        </authorList>
    </citation>
    <scope>NUCLEOTIDE SEQUENCE [LARGE SCALE GENOMIC DNA]</scope>
    <source>
        <strain evidence="3">cv. GT1</strain>
        <tissue evidence="2">Leaf</tissue>
    </source>
</reference>
<dbReference type="AlphaFoldDB" id="A0A6A6KRF4"/>
<evidence type="ECO:0000313" key="2">
    <source>
        <dbReference type="EMBL" id="KAF2291592.1"/>
    </source>
</evidence>
<feature type="region of interest" description="Disordered" evidence="1">
    <location>
        <begin position="41"/>
        <end position="72"/>
    </location>
</feature>
<comment type="caution">
    <text evidence="2">The sequence shown here is derived from an EMBL/GenBank/DDBJ whole genome shotgun (WGS) entry which is preliminary data.</text>
</comment>
<accession>A0A6A6KRF4</accession>
<proteinExistence type="predicted"/>
<keyword evidence="3" id="KW-1185">Reference proteome</keyword>
<dbReference type="EMBL" id="JAAGAX010000015">
    <property type="protein sequence ID" value="KAF2291592.1"/>
    <property type="molecule type" value="Genomic_DNA"/>
</dbReference>
<sequence>MDCLPNFSERVLIYNGQEELRHLDSFRSFCLFRFSSGPGAAPTASPTKSPSAAPAPKTAAPTAAPPSSSDSNHLHRLLLLPLRMPSGSPNIDYQLASCSFCSDSQLSPSVAVPPNALTPSADTPSGNPSNGAGLIETVLLWPLLERLVCGLVLL</sequence>